<proteinExistence type="predicted"/>
<evidence type="ECO:0000313" key="3">
    <source>
        <dbReference type="EMBL" id="MDQ0180140.1"/>
    </source>
</evidence>
<comment type="caution">
    <text evidence="2">The sequence shown here is derived from an EMBL/GenBank/DDBJ whole genome shotgun (WGS) entry which is preliminary data.</text>
</comment>
<protein>
    <submittedName>
        <fullName evidence="2">Membrane protein</fullName>
    </submittedName>
</protein>
<dbReference type="Proteomes" id="UP001242995">
    <property type="component" value="Unassembled WGS sequence"/>
</dbReference>
<feature type="transmembrane region" description="Helical" evidence="1">
    <location>
        <begin position="29"/>
        <end position="50"/>
    </location>
</feature>
<name>A0AAW8DBF0_9MICC</name>
<dbReference type="AlphaFoldDB" id="A0AAW8DBF0"/>
<evidence type="ECO:0000313" key="2">
    <source>
        <dbReference type="EMBL" id="MDP9903207.1"/>
    </source>
</evidence>
<accession>A0AAW8DBF0</accession>
<feature type="transmembrane region" description="Helical" evidence="1">
    <location>
        <begin position="62"/>
        <end position="84"/>
    </location>
</feature>
<keyword evidence="4" id="KW-1185">Reference proteome</keyword>
<dbReference type="RefSeq" id="WP_306958828.1">
    <property type="nucleotide sequence ID" value="NZ_JAUSRG010000001.1"/>
</dbReference>
<keyword evidence="1" id="KW-0812">Transmembrane</keyword>
<evidence type="ECO:0000313" key="5">
    <source>
        <dbReference type="Proteomes" id="UP001242995"/>
    </source>
</evidence>
<reference evidence="2 4" key="1">
    <citation type="submission" date="2023-07" db="EMBL/GenBank/DDBJ databases">
        <title>Sorghum-associated microbial communities from plants grown in Nebraska, USA.</title>
        <authorList>
            <person name="Schachtman D."/>
        </authorList>
    </citation>
    <scope>NUCLEOTIDE SEQUENCE</scope>
    <source>
        <strain evidence="2">DS1006</strain>
        <strain evidence="3 4">DS1016</strain>
    </source>
</reference>
<dbReference type="EMBL" id="JAUSRG010000001">
    <property type="protein sequence ID" value="MDP9903207.1"/>
    <property type="molecule type" value="Genomic_DNA"/>
</dbReference>
<sequence length="108" mass="11730">MNPLIPQLPRGNWDIFSLFTNATNLGEKLAGAFVILVGLVCIICAVVFFAQKLLSEQSRRSWVVIILLLVAGGAMMAGGINLFVEMAKGSKTTIDQLGTGLILFQMFR</sequence>
<keyword evidence="1" id="KW-1133">Transmembrane helix</keyword>
<evidence type="ECO:0000313" key="4">
    <source>
        <dbReference type="Proteomes" id="UP001230951"/>
    </source>
</evidence>
<gene>
    <name evidence="2" type="ORF">J2S90_000147</name>
    <name evidence="3" type="ORF">J2S93_001556</name>
</gene>
<dbReference type="EMBL" id="JAUSTF010000002">
    <property type="protein sequence ID" value="MDQ0180140.1"/>
    <property type="molecule type" value="Genomic_DNA"/>
</dbReference>
<organism evidence="2 5">
    <name type="scientific">Arthrobacter bambusae</name>
    <dbReference type="NCBI Taxonomy" id="1338426"/>
    <lineage>
        <taxon>Bacteria</taxon>
        <taxon>Bacillati</taxon>
        <taxon>Actinomycetota</taxon>
        <taxon>Actinomycetes</taxon>
        <taxon>Micrococcales</taxon>
        <taxon>Micrococcaceae</taxon>
        <taxon>Arthrobacter</taxon>
    </lineage>
</organism>
<keyword evidence="1" id="KW-0472">Membrane</keyword>
<evidence type="ECO:0000256" key="1">
    <source>
        <dbReference type="SAM" id="Phobius"/>
    </source>
</evidence>
<dbReference type="Proteomes" id="UP001230951">
    <property type="component" value="Unassembled WGS sequence"/>
</dbReference>